<feature type="domain" description="Tryptophan synthase beta chain-like PALP" evidence="3">
    <location>
        <begin position="44"/>
        <end position="376"/>
    </location>
</feature>
<dbReference type="NCBIfam" id="NF006058">
    <property type="entry name" value="PRK08206.1"/>
    <property type="match status" value="1"/>
</dbReference>
<dbReference type="Proteomes" id="UP000535406">
    <property type="component" value="Unassembled WGS sequence"/>
</dbReference>
<dbReference type="RefSeq" id="WP_184142999.1">
    <property type="nucleotide sequence ID" value="NZ_JACHIK010000004.1"/>
</dbReference>
<dbReference type="EC" id="4.3.1.15" evidence="4"/>
<dbReference type="NCBIfam" id="TIGR01747">
    <property type="entry name" value="diampropi_NH3ly"/>
    <property type="match status" value="1"/>
</dbReference>
<evidence type="ECO:0000256" key="1">
    <source>
        <dbReference type="ARBA" id="ARBA00001933"/>
    </source>
</evidence>
<accession>A0A7W7YTX8</accession>
<comment type="caution">
    <text evidence="4">The sequence shown here is derived from an EMBL/GenBank/DDBJ whole genome shotgun (WGS) entry which is preliminary data.</text>
</comment>
<gene>
    <name evidence="4" type="ORF">HNQ66_001704</name>
</gene>
<evidence type="ECO:0000256" key="2">
    <source>
        <dbReference type="ARBA" id="ARBA00022898"/>
    </source>
</evidence>
<dbReference type="EMBL" id="JACHIK010000004">
    <property type="protein sequence ID" value="MBB5042308.1"/>
    <property type="molecule type" value="Genomic_DNA"/>
</dbReference>
<reference evidence="4 5" key="1">
    <citation type="submission" date="2020-08" db="EMBL/GenBank/DDBJ databases">
        <title>Genomic Encyclopedia of Type Strains, Phase IV (KMG-IV): sequencing the most valuable type-strain genomes for metagenomic binning, comparative biology and taxonomic classification.</title>
        <authorList>
            <person name="Goeker M."/>
        </authorList>
    </citation>
    <scope>NUCLEOTIDE SEQUENCE [LARGE SCALE GENOMIC DNA]</scope>
    <source>
        <strain evidence="4 5">DSM 21319</strain>
    </source>
</reference>
<dbReference type="GO" id="GO:0030170">
    <property type="term" value="F:pyridoxal phosphate binding"/>
    <property type="evidence" value="ECO:0007669"/>
    <property type="project" value="InterPro"/>
</dbReference>
<organism evidence="4 5">
    <name type="scientific">Shinella fusca</name>
    <dbReference type="NCBI Taxonomy" id="544480"/>
    <lineage>
        <taxon>Bacteria</taxon>
        <taxon>Pseudomonadati</taxon>
        <taxon>Pseudomonadota</taxon>
        <taxon>Alphaproteobacteria</taxon>
        <taxon>Hyphomicrobiales</taxon>
        <taxon>Rhizobiaceae</taxon>
        <taxon>Shinella</taxon>
    </lineage>
</organism>
<evidence type="ECO:0000259" key="3">
    <source>
        <dbReference type="Pfam" id="PF00291"/>
    </source>
</evidence>
<dbReference type="InterPro" id="IPR010081">
    <property type="entry name" value="DiNH2opropionate_NH3_lyase"/>
</dbReference>
<dbReference type="PANTHER" id="PTHR42937:SF1">
    <property type="entry name" value="DIAMINOPROPIONATE AMMONIA-LYASE"/>
    <property type="match status" value="1"/>
</dbReference>
<sequence length="401" mass="42050">MADPYLTNTLATYGKPLTPQDAETLSVEAADRVAKVLALRENSAATPLHALPGLAGELGLRSLHLKDEGLRLGLGSFKALGGAYALMILVQEEASRRLGRAVQIGELLSDEVRAVAQSMTFACATDGNHGRSVAQGAQLMGAKAVIFVHAGVSEGRVAAIARFGAEMVRVAGNYDDSVAEAARVSVERGWTVLSDTSWPGYETIPGLVAQGYTALVREILAELDEPPTHVFLQAGVGGFAAAVAGHLAIVLGDRRPHVTVVDPARAACLYESARQGRPLKVEETQPTIMAMLECYEPSPVAFRILERVADGFMTVDEDVAVTVMRRLADPLPGDPAIVAGESGGAGLAGLLTVLRDPVLAGRLGIGRDARVLVVNTEGATDPALYEKIVGRSPQAIGRALP</sequence>
<evidence type="ECO:0000313" key="4">
    <source>
        <dbReference type="EMBL" id="MBB5042308.1"/>
    </source>
</evidence>
<comment type="cofactor">
    <cofactor evidence="1">
        <name>pyridoxal 5'-phosphate</name>
        <dbReference type="ChEBI" id="CHEBI:597326"/>
    </cofactor>
</comment>
<keyword evidence="4" id="KW-0456">Lyase</keyword>
<dbReference type="Pfam" id="PF00291">
    <property type="entry name" value="PALP"/>
    <property type="match status" value="1"/>
</dbReference>
<evidence type="ECO:0000313" key="5">
    <source>
        <dbReference type="Proteomes" id="UP000535406"/>
    </source>
</evidence>
<dbReference type="InterPro" id="IPR036052">
    <property type="entry name" value="TrpB-like_PALP_sf"/>
</dbReference>
<dbReference type="PANTHER" id="PTHR42937">
    <property type="match status" value="1"/>
</dbReference>
<protein>
    <submittedName>
        <fullName evidence="4">Diaminopropionate ammonia-lyase</fullName>
        <ecNumber evidence="4">4.3.1.15</ecNumber>
    </submittedName>
</protein>
<dbReference type="AlphaFoldDB" id="A0A7W7YTX8"/>
<proteinExistence type="predicted"/>
<dbReference type="GO" id="GO:0008838">
    <property type="term" value="F:diaminopropionate ammonia-lyase activity"/>
    <property type="evidence" value="ECO:0007669"/>
    <property type="project" value="UniProtKB-EC"/>
</dbReference>
<keyword evidence="2" id="KW-0663">Pyridoxal phosphate</keyword>
<name>A0A7W7YTX8_9HYPH</name>
<dbReference type="InterPro" id="IPR001926">
    <property type="entry name" value="TrpB-like_PALP"/>
</dbReference>
<dbReference type="Gene3D" id="3.40.50.1100">
    <property type="match status" value="2"/>
</dbReference>
<dbReference type="SUPFAM" id="SSF53686">
    <property type="entry name" value="Tryptophan synthase beta subunit-like PLP-dependent enzymes"/>
    <property type="match status" value="1"/>
</dbReference>
<keyword evidence="5" id="KW-1185">Reference proteome</keyword>